<dbReference type="OrthoDB" id="5667at2759"/>
<evidence type="ECO:0000256" key="6">
    <source>
        <dbReference type="ARBA" id="ARBA00023136"/>
    </source>
</evidence>
<feature type="transmembrane region" description="Helical" evidence="8">
    <location>
        <begin position="216"/>
        <end position="240"/>
    </location>
</feature>
<evidence type="ECO:0000256" key="2">
    <source>
        <dbReference type="ARBA" id="ARBA00006727"/>
    </source>
</evidence>
<feature type="region of interest" description="Disordered" evidence="7">
    <location>
        <begin position="1"/>
        <end position="76"/>
    </location>
</feature>
<dbReference type="InterPro" id="IPR011701">
    <property type="entry name" value="MFS"/>
</dbReference>
<dbReference type="EMBL" id="AZHF01000006">
    <property type="protein sequence ID" value="OAA74479.1"/>
    <property type="molecule type" value="Genomic_DNA"/>
</dbReference>
<feature type="transmembrane region" description="Helical" evidence="8">
    <location>
        <begin position="157"/>
        <end position="176"/>
    </location>
</feature>
<evidence type="ECO:0000256" key="4">
    <source>
        <dbReference type="ARBA" id="ARBA00022692"/>
    </source>
</evidence>
<dbReference type="Pfam" id="PF07690">
    <property type="entry name" value="MFS_1"/>
    <property type="match status" value="1"/>
</dbReference>
<feature type="transmembrane region" description="Helical" evidence="8">
    <location>
        <begin position="355"/>
        <end position="374"/>
    </location>
</feature>
<proteinExistence type="inferred from homology"/>
<dbReference type="PANTHER" id="PTHR11360">
    <property type="entry name" value="MONOCARBOXYLATE TRANSPORTER"/>
    <property type="match status" value="1"/>
</dbReference>
<comment type="similarity">
    <text evidence="2">Belongs to the major facilitator superfamily. Monocarboxylate porter (TC 2.A.1.13) family.</text>
</comment>
<evidence type="ECO:0000313" key="10">
    <source>
        <dbReference type="EMBL" id="OAA74479.1"/>
    </source>
</evidence>
<sequence length="480" mass="51716">MAVENKTILRDDDVTNQRRHLDDGVGGASSPDDDAKQQQQQQQQPPPPPPLTRDARPESPDRQLDPEQSDDAYDVYKSPAPDGGLTAWLALLSSWCMLFCTFGMINCIGTFQGYYQEVYLREYSPSVVSWIPSLQIFIAYATNPFTGRLYDVYGPRVLVMVGTVLEVLGLMTTSLATRYYQILLAQGLCTSLGMSALYVPATALVASWFDRRRGLAYGLATSGSSFGGVVLPVLIARLVPRVGFPWALRCAAFLILALLLVANATVRSRLPPSPRPLSRRVLAAPFLDAKLMLVNVGFLLMTLGVFIPINYMVVEARRQHGMAEALSHYLVATMNAGSLVGRVGAGLVADWVGAYNTFVAVSALAGVLVLALYIPAASGAAVLAFSVLFGCTSGAYIALLAPLVVKISPLEESGYRIGLLFALSSVSGLVTSPIGGAILERWGGDYTGMKIYSGIMMLSGAALVFISRMMATKWKMNAIF</sequence>
<evidence type="ECO:0000256" key="7">
    <source>
        <dbReference type="SAM" id="MobiDB-lite"/>
    </source>
</evidence>
<dbReference type="Proteomes" id="UP000076881">
    <property type="component" value="Unassembled WGS sequence"/>
</dbReference>
<keyword evidence="4 8" id="KW-0812">Transmembrane</keyword>
<evidence type="ECO:0000256" key="1">
    <source>
        <dbReference type="ARBA" id="ARBA00004141"/>
    </source>
</evidence>
<comment type="caution">
    <text evidence="10">The sequence shown here is derived from an EMBL/GenBank/DDBJ whole genome shotgun (WGS) entry which is preliminary data.</text>
</comment>
<feature type="transmembrane region" description="Helical" evidence="8">
    <location>
        <begin position="87"/>
        <end position="115"/>
    </location>
</feature>
<dbReference type="PANTHER" id="PTHR11360:SF224">
    <property type="entry name" value="MAJOR FACILITATOR SUPERFAMILY (MFS) PROFILE DOMAIN-CONTAINING PROTEIN-RELATED"/>
    <property type="match status" value="1"/>
</dbReference>
<dbReference type="SUPFAM" id="SSF103473">
    <property type="entry name" value="MFS general substrate transporter"/>
    <property type="match status" value="1"/>
</dbReference>
<feature type="transmembrane region" description="Helical" evidence="8">
    <location>
        <begin position="451"/>
        <end position="471"/>
    </location>
</feature>
<dbReference type="InterPro" id="IPR020846">
    <property type="entry name" value="MFS_dom"/>
</dbReference>
<comment type="subcellular location">
    <subcellularLocation>
        <location evidence="1">Membrane</location>
        <topology evidence="1">Multi-pass membrane protein</topology>
    </subcellularLocation>
</comment>
<dbReference type="InterPro" id="IPR050327">
    <property type="entry name" value="Proton-linked_MCT"/>
</dbReference>
<dbReference type="AlphaFoldDB" id="A0A162N2I3"/>
<keyword evidence="6 8" id="KW-0472">Membrane</keyword>
<evidence type="ECO:0000256" key="3">
    <source>
        <dbReference type="ARBA" id="ARBA00022448"/>
    </source>
</evidence>
<evidence type="ECO:0000259" key="9">
    <source>
        <dbReference type="PROSITE" id="PS50850"/>
    </source>
</evidence>
<feature type="transmembrane region" description="Helical" evidence="8">
    <location>
        <begin position="287"/>
        <end position="309"/>
    </location>
</feature>
<feature type="domain" description="Major facilitator superfamily (MFS) profile" evidence="9">
    <location>
        <begin position="87"/>
        <end position="471"/>
    </location>
</feature>
<evidence type="ECO:0000313" key="11">
    <source>
        <dbReference type="Proteomes" id="UP000076881"/>
    </source>
</evidence>
<keyword evidence="11" id="KW-1185">Reference proteome</keyword>
<dbReference type="CDD" id="cd17352">
    <property type="entry name" value="MFS_MCT_SLC16"/>
    <property type="match status" value="1"/>
</dbReference>
<dbReference type="GO" id="GO:0016020">
    <property type="term" value="C:membrane"/>
    <property type="evidence" value="ECO:0007669"/>
    <property type="project" value="UniProtKB-SubCell"/>
</dbReference>
<dbReference type="InterPro" id="IPR036259">
    <property type="entry name" value="MFS_trans_sf"/>
</dbReference>
<feature type="transmembrane region" description="Helical" evidence="8">
    <location>
        <begin position="246"/>
        <end position="266"/>
    </location>
</feature>
<evidence type="ECO:0000256" key="8">
    <source>
        <dbReference type="SAM" id="Phobius"/>
    </source>
</evidence>
<feature type="transmembrane region" description="Helical" evidence="8">
    <location>
        <begin position="380"/>
        <end position="405"/>
    </location>
</feature>
<keyword evidence="5 8" id="KW-1133">Transmembrane helix</keyword>
<keyword evidence="3" id="KW-0813">Transport</keyword>
<dbReference type="GO" id="GO:0022857">
    <property type="term" value="F:transmembrane transporter activity"/>
    <property type="evidence" value="ECO:0007669"/>
    <property type="project" value="InterPro"/>
</dbReference>
<accession>A0A162N2I3</accession>
<feature type="compositionally biased region" description="Basic and acidic residues" evidence="7">
    <location>
        <begin position="7"/>
        <end position="23"/>
    </location>
</feature>
<dbReference type="PROSITE" id="PS50850">
    <property type="entry name" value="MFS"/>
    <property type="match status" value="1"/>
</dbReference>
<reference evidence="10 11" key="1">
    <citation type="journal article" date="2016" name="Genome Biol. Evol.">
        <title>Divergent and convergent evolution of fungal pathogenicity.</title>
        <authorList>
            <person name="Shang Y."/>
            <person name="Xiao G."/>
            <person name="Zheng P."/>
            <person name="Cen K."/>
            <person name="Zhan S."/>
            <person name="Wang C."/>
        </authorList>
    </citation>
    <scope>NUCLEOTIDE SEQUENCE [LARGE SCALE GENOMIC DNA]</scope>
    <source>
        <strain evidence="10 11">RCEF 1005</strain>
    </source>
</reference>
<evidence type="ECO:0000256" key="5">
    <source>
        <dbReference type="ARBA" id="ARBA00022989"/>
    </source>
</evidence>
<name>A0A162N2I3_CORDF</name>
<protein>
    <submittedName>
        <fullName evidence="10">Major facilitator superfamily domain, general substrate transporter</fullName>
    </submittedName>
</protein>
<dbReference type="Gene3D" id="1.20.1250.20">
    <property type="entry name" value="MFS general substrate transporter like domains"/>
    <property type="match status" value="2"/>
</dbReference>
<organism evidence="10 11">
    <name type="scientific">Akanthomyces lecanii RCEF 1005</name>
    <dbReference type="NCBI Taxonomy" id="1081108"/>
    <lineage>
        <taxon>Eukaryota</taxon>
        <taxon>Fungi</taxon>
        <taxon>Dikarya</taxon>
        <taxon>Ascomycota</taxon>
        <taxon>Pezizomycotina</taxon>
        <taxon>Sordariomycetes</taxon>
        <taxon>Hypocreomycetidae</taxon>
        <taxon>Hypocreales</taxon>
        <taxon>Cordycipitaceae</taxon>
        <taxon>Akanthomyces</taxon>
        <taxon>Cordyceps confragosa</taxon>
    </lineage>
</organism>
<feature type="transmembrane region" description="Helical" evidence="8">
    <location>
        <begin position="417"/>
        <end position="439"/>
    </location>
</feature>
<gene>
    <name evidence="10" type="ORF">LEL_08060</name>
</gene>
<feature type="compositionally biased region" description="Basic and acidic residues" evidence="7">
    <location>
        <begin position="53"/>
        <end position="65"/>
    </location>
</feature>
<feature type="transmembrane region" description="Helical" evidence="8">
    <location>
        <begin position="182"/>
        <end position="209"/>
    </location>
</feature>